<keyword evidence="2" id="KW-1185">Reference proteome</keyword>
<evidence type="ECO:0000313" key="1">
    <source>
        <dbReference type="EMBL" id="GIZ47212.1"/>
    </source>
</evidence>
<dbReference type="OrthoDB" id="10550129at2759"/>
<dbReference type="RefSeq" id="XP_044661699.1">
    <property type="nucleotide sequence ID" value="XM_044805764.1"/>
</dbReference>
<proteinExistence type="predicted"/>
<dbReference type="AlphaFoldDB" id="A0A9P3CTC3"/>
<protein>
    <submittedName>
        <fullName evidence="1">Uncharacterized protein</fullName>
    </submittedName>
</protein>
<reference evidence="1 2" key="1">
    <citation type="submission" date="2021-01" db="EMBL/GenBank/DDBJ databases">
        <title>Cercospora kikuchii MAFF 305040 whole genome shotgun sequence.</title>
        <authorList>
            <person name="Kashiwa T."/>
            <person name="Suzuki T."/>
        </authorList>
    </citation>
    <scope>NUCLEOTIDE SEQUENCE [LARGE SCALE GENOMIC DNA]</scope>
    <source>
        <strain evidence="1 2">MAFF 305040</strain>
    </source>
</reference>
<name>A0A9P3CTC3_9PEZI</name>
<sequence>MAASQQFADLKYFQTEMGSLASQQMRTLVELFDNLDLKISLYGVRCGVLHEATEDLMRFCLGNDYNEANNKMIGADVLTAFYQLRALVSAFTLRSIFEADLLTEYQFTRHLDFPKRLDTLSALLCKLISSSVLGDDAVRENSRTLVLAALKMDVTWTAVKKRATVLRQELMSTLEPFLHRLVMIAEPINGYTRDLSADRKWSSSLSSSLEGFLVDALKLKVSLITQPGISHTFHWADHGCAVDISSMHSRYDPEPRKNYLVATTNFPGLSIASSHGNEGSEIVYKTGVYSYRVN</sequence>
<organism evidence="1 2">
    <name type="scientific">Cercospora kikuchii</name>
    <dbReference type="NCBI Taxonomy" id="84275"/>
    <lineage>
        <taxon>Eukaryota</taxon>
        <taxon>Fungi</taxon>
        <taxon>Dikarya</taxon>
        <taxon>Ascomycota</taxon>
        <taxon>Pezizomycotina</taxon>
        <taxon>Dothideomycetes</taxon>
        <taxon>Dothideomycetidae</taxon>
        <taxon>Mycosphaerellales</taxon>
        <taxon>Mycosphaerellaceae</taxon>
        <taxon>Cercospora</taxon>
    </lineage>
</organism>
<evidence type="ECO:0000313" key="2">
    <source>
        <dbReference type="Proteomes" id="UP000825890"/>
    </source>
</evidence>
<accession>A0A9P3CTC3</accession>
<dbReference type="Proteomes" id="UP000825890">
    <property type="component" value="Unassembled WGS sequence"/>
</dbReference>
<dbReference type="GeneID" id="68295886"/>
<gene>
    <name evidence="1" type="ORF">CKM354_001031100</name>
</gene>
<comment type="caution">
    <text evidence="1">The sequence shown here is derived from an EMBL/GenBank/DDBJ whole genome shotgun (WGS) entry which is preliminary data.</text>
</comment>
<dbReference type="EMBL" id="BOLY01000007">
    <property type="protein sequence ID" value="GIZ47212.1"/>
    <property type="molecule type" value="Genomic_DNA"/>
</dbReference>